<keyword evidence="9 17" id="KW-0479">Metal-binding</keyword>
<dbReference type="RefSeq" id="WP_285660693.1">
    <property type="nucleotide sequence ID" value="NZ_BSTX01000001.1"/>
</dbReference>
<keyword evidence="17" id="KW-0444">Lipid biosynthesis</keyword>
<evidence type="ECO:0000256" key="7">
    <source>
        <dbReference type="ARBA" id="ARBA00022679"/>
    </source>
</evidence>
<comment type="caution">
    <text evidence="19">The sequence shown here is derived from an EMBL/GenBank/DDBJ whole genome shotgun (WGS) entry which is preliminary data.</text>
</comment>
<evidence type="ECO:0000256" key="9">
    <source>
        <dbReference type="ARBA" id="ARBA00022723"/>
    </source>
</evidence>
<evidence type="ECO:0000256" key="1">
    <source>
        <dbReference type="ARBA" id="ARBA00004651"/>
    </source>
</evidence>
<evidence type="ECO:0000256" key="2">
    <source>
        <dbReference type="ARBA" id="ARBA00004805"/>
    </source>
</evidence>
<comment type="catalytic activity">
    <reaction evidence="13 17">
        <text>1,2-di-(9Z-octadecenoyl)-sn-glycero-3-cytidine-5'-diphosphate + 1D-myo-inositol 3-phosphate = 1,2-di-(9Z-octadecenoyl)-sn-glycero-3-phospho-(1D-myo-inositol-3-phosphate) + CMP + H(+)</text>
        <dbReference type="Rhea" id="RHEA:61216"/>
        <dbReference type="ChEBI" id="CHEBI:15378"/>
        <dbReference type="ChEBI" id="CHEBI:58401"/>
        <dbReference type="ChEBI" id="CHEBI:60377"/>
        <dbReference type="ChEBI" id="CHEBI:85356"/>
        <dbReference type="ChEBI" id="CHEBI:144472"/>
    </reaction>
</comment>
<keyword evidence="7 17" id="KW-0808">Transferase</keyword>
<reference evidence="19" key="1">
    <citation type="submission" date="2023-03" db="EMBL/GenBank/DDBJ databases">
        <title>Actinorhabdospora filicis NBRC 111898.</title>
        <authorList>
            <person name="Ichikawa N."/>
            <person name="Sato H."/>
            <person name="Tonouchi N."/>
        </authorList>
    </citation>
    <scope>NUCLEOTIDE SEQUENCE</scope>
    <source>
        <strain evidence="19">NBRC 111898</strain>
    </source>
</reference>
<evidence type="ECO:0000256" key="4">
    <source>
        <dbReference type="ARBA" id="ARBA00010441"/>
    </source>
</evidence>
<dbReference type="NCBIfam" id="NF045883">
    <property type="entry name" value="PIPSynth"/>
    <property type="match status" value="1"/>
</dbReference>
<dbReference type="GO" id="GO:0005886">
    <property type="term" value="C:plasma membrane"/>
    <property type="evidence" value="ECO:0007669"/>
    <property type="project" value="UniProtKB-SubCell"/>
</dbReference>
<feature type="transmembrane region" description="Helical" evidence="17">
    <location>
        <begin position="33"/>
        <end position="51"/>
    </location>
</feature>
<evidence type="ECO:0000256" key="12">
    <source>
        <dbReference type="ARBA" id="ARBA00023136"/>
    </source>
</evidence>
<feature type="transmembrane region" description="Helical" evidence="17">
    <location>
        <begin position="176"/>
        <end position="194"/>
    </location>
</feature>
<dbReference type="InterPro" id="IPR044268">
    <property type="entry name" value="PIP_synthase_PgsA1"/>
</dbReference>
<keyword evidence="8 17" id="KW-0812">Transmembrane</keyword>
<comment type="pathway">
    <text evidence="3">Lipid metabolism.</text>
</comment>
<feature type="active site" description="Proton acceptor" evidence="17">
    <location>
        <position position="94"/>
    </location>
</feature>
<accession>A0A9W6W7G2</accession>
<comment type="catalytic activity">
    <reaction evidence="16 17">
        <text>a CDP-1,2-diacyl-sn-glycerol + 1D-myo-inositol 3-phosphate = a 1,2-diacyl-sn-glycero-3-phospho-(1D-myo-inositol-3-phosphate) + CMP + H(+)</text>
        <dbReference type="Rhea" id="RHEA:60504"/>
        <dbReference type="ChEBI" id="CHEBI:15378"/>
        <dbReference type="ChEBI" id="CHEBI:58088"/>
        <dbReference type="ChEBI" id="CHEBI:58332"/>
        <dbReference type="ChEBI" id="CHEBI:58401"/>
        <dbReference type="ChEBI" id="CHEBI:60377"/>
    </reaction>
</comment>
<evidence type="ECO:0000256" key="11">
    <source>
        <dbReference type="ARBA" id="ARBA00022989"/>
    </source>
</evidence>
<evidence type="ECO:0000313" key="20">
    <source>
        <dbReference type="Proteomes" id="UP001165079"/>
    </source>
</evidence>
<feature type="binding site" evidence="17">
    <location>
        <position position="94"/>
    </location>
    <ligand>
        <name>Mg(2+)</name>
        <dbReference type="ChEBI" id="CHEBI:18420"/>
        <label>2</label>
    </ligand>
</feature>
<dbReference type="Pfam" id="PF01066">
    <property type="entry name" value="CDP-OH_P_transf"/>
    <property type="match status" value="1"/>
</dbReference>
<evidence type="ECO:0000256" key="8">
    <source>
        <dbReference type="ARBA" id="ARBA00022692"/>
    </source>
</evidence>
<feature type="binding site" evidence="17">
    <location>
        <position position="69"/>
    </location>
    <ligand>
        <name>Mg(2+)</name>
        <dbReference type="ChEBI" id="CHEBI:18420"/>
        <label>2</label>
    </ligand>
</feature>
<dbReference type="EMBL" id="BSTX01000001">
    <property type="protein sequence ID" value="GLZ75456.1"/>
    <property type="molecule type" value="Genomic_DNA"/>
</dbReference>
<organism evidence="19 20">
    <name type="scientific">Actinorhabdospora filicis</name>
    <dbReference type="NCBI Taxonomy" id="1785913"/>
    <lineage>
        <taxon>Bacteria</taxon>
        <taxon>Bacillati</taxon>
        <taxon>Actinomycetota</taxon>
        <taxon>Actinomycetes</taxon>
        <taxon>Micromonosporales</taxon>
        <taxon>Micromonosporaceae</taxon>
        <taxon>Actinorhabdospora</taxon>
    </lineage>
</organism>
<comment type="subunit">
    <text evidence="5 17">Homodimer.</text>
</comment>
<feature type="binding site" evidence="17">
    <location>
        <begin position="32"/>
        <end position="35"/>
    </location>
    <ligand>
        <name>a CDP-1,2-diacyl-sn-glycerol</name>
        <dbReference type="ChEBI" id="CHEBI:58332"/>
    </ligand>
</feature>
<evidence type="ECO:0000256" key="16">
    <source>
        <dbReference type="ARBA" id="ARBA00048865"/>
    </source>
</evidence>
<comment type="similarity">
    <text evidence="4 17 18">Belongs to the CDP-alcohol phosphatidyltransferase class-I family.</text>
</comment>
<feature type="binding site" evidence="17">
    <location>
        <position position="73"/>
    </location>
    <ligand>
        <name>a CDP-1,2-diacyl-sn-glycerol</name>
        <dbReference type="ChEBI" id="CHEBI:58332"/>
    </ligand>
</feature>
<comment type="pathway">
    <text evidence="2 17">Phospholipid metabolism; phosphatidylinositol phosphate biosynthesis.</text>
</comment>
<protein>
    <recommendedName>
        <fullName evidence="14 17">Phosphatidylinositol phosphate synthase</fullName>
        <shortName evidence="17">PIP synthase</shortName>
        <ecNumber evidence="17">2.7.8.-</ecNumber>
    </recommendedName>
    <alternativeName>
        <fullName evidence="15 17">CDP-diacylglycerol--D-myo-inositol-3-phosphate 3-phosphatidyltransferase</fullName>
    </alternativeName>
</protein>
<name>A0A9W6W7G2_9ACTN</name>
<evidence type="ECO:0000256" key="10">
    <source>
        <dbReference type="ARBA" id="ARBA00022842"/>
    </source>
</evidence>
<dbReference type="PROSITE" id="PS00379">
    <property type="entry name" value="CDP_ALCOHOL_P_TRANSF"/>
    <property type="match status" value="1"/>
</dbReference>
<evidence type="ECO:0000256" key="15">
    <source>
        <dbReference type="ARBA" id="ARBA00033137"/>
    </source>
</evidence>
<keyword evidence="10 17" id="KW-0460">Magnesium</keyword>
<comment type="subcellular location">
    <subcellularLocation>
        <location evidence="1 17">Cell membrane</location>
        <topology evidence="1 17">Multi-pass membrane protein</topology>
    </subcellularLocation>
</comment>
<keyword evidence="6 17" id="KW-1003">Cell membrane</keyword>
<feature type="binding site" evidence="17">
    <location>
        <position position="90"/>
    </location>
    <ligand>
        <name>Mg(2+)</name>
        <dbReference type="ChEBI" id="CHEBI:18420"/>
        <label>2</label>
    </ligand>
</feature>
<dbReference type="EC" id="2.7.8.-" evidence="17"/>
<dbReference type="GO" id="GO:0008654">
    <property type="term" value="P:phospholipid biosynthetic process"/>
    <property type="evidence" value="ECO:0007669"/>
    <property type="project" value="UniProtKB-UniRule"/>
</dbReference>
<evidence type="ECO:0000256" key="6">
    <source>
        <dbReference type="ARBA" id="ARBA00022475"/>
    </source>
</evidence>
<feature type="binding site" evidence="17">
    <location>
        <position position="72"/>
    </location>
    <ligand>
        <name>Mg(2+)</name>
        <dbReference type="ChEBI" id="CHEBI:18420"/>
        <label>1</label>
    </ligand>
</feature>
<keyword evidence="17" id="KW-1208">Phospholipid metabolism</keyword>
<dbReference type="GO" id="GO:0016780">
    <property type="term" value="F:phosphotransferase activity, for other substituted phosphate groups"/>
    <property type="evidence" value="ECO:0007669"/>
    <property type="project" value="UniProtKB-UniRule"/>
</dbReference>
<evidence type="ECO:0000256" key="13">
    <source>
        <dbReference type="ARBA" id="ARBA00023935"/>
    </source>
</evidence>
<evidence type="ECO:0000313" key="19">
    <source>
        <dbReference type="EMBL" id="GLZ75456.1"/>
    </source>
</evidence>
<dbReference type="InterPro" id="IPR048254">
    <property type="entry name" value="CDP_ALCOHOL_P_TRANSF_CS"/>
</dbReference>
<feature type="binding site" evidence="17">
    <location>
        <position position="77"/>
    </location>
    <ligand>
        <name>a CDP-1,2-diacyl-sn-glycerol</name>
        <dbReference type="ChEBI" id="CHEBI:58332"/>
    </ligand>
</feature>
<dbReference type="Gene3D" id="1.20.120.1760">
    <property type="match status" value="1"/>
</dbReference>
<evidence type="ECO:0000256" key="5">
    <source>
        <dbReference type="ARBA" id="ARBA00011738"/>
    </source>
</evidence>
<dbReference type="GO" id="GO:0000287">
    <property type="term" value="F:magnesium ion binding"/>
    <property type="evidence" value="ECO:0007669"/>
    <property type="project" value="UniProtKB-UniRule"/>
</dbReference>
<keyword evidence="17" id="KW-0443">Lipid metabolism</keyword>
<proteinExistence type="inferred from homology"/>
<dbReference type="InterPro" id="IPR000462">
    <property type="entry name" value="CDP-OH_P_trans"/>
</dbReference>
<keyword evidence="17" id="KW-0594">Phospholipid biosynthesis</keyword>
<dbReference type="HAMAP" id="MF_02241">
    <property type="entry name" value="PIP_synthase"/>
    <property type="match status" value="1"/>
</dbReference>
<dbReference type="InterPro" id="IPR043130">
    <property type="entry name" value="CDP-OH_PTrfase_TM_dom"/>
</dbReference>
<dbReference type="Proteomes" id="UP001165079">
    <property type="component" value="Unassembled WGS sequence"/>
</dbReference>
<evidence type="ECO:0000256" key="14">
    <source>
        <dbReference type="ARBA" id="ARBA00024082"/>
    </source>
</evidence>
<comment type="caution">
    <text evidence="17">Lacks conserved residue(s) required for the propagation of feature annotation.</text>
</comment>
<keyword evidence="12 17" id="KW-0472">Membrane</keyword>
<comment type="cofactor">
    <cofactor evidence="17">
        <name>Mg(2+)</name>
        <dbReference type="ChEBI" id="CHEBI:18420"/>
    </cofactor>
    <text evidence="17">Contains a di-nuclear catalytic Mg(2+) center.</text>
</comment>
<evidence type="ECO:0000256" key="3">
    <source>
        <dbReference type="ARBA" id="ARBA00005189"/>
    </source>
</evidence>
<keyword evidence="20" id="KW-1185">Reference proteome</keyword>
<evidence type="ECO:0000256" key="18">
    <source>
        <dbReference type="RuleBase" id="RU003750"/>
    </source>
</evidence>
<dbReference type="AlphaFoldDB" id="A0A9W6W7G2"/>
<sequence length="207" mass="21528">MAKSFSGFGRAQLARFLDPLGRYLVRAGVSPNAVTLLGTLGVIAGCVFLVARGYLLSGLAVVTVSACTDMVDGAMARVKGVTNRFGAFLDSTMDRVADGAIFGALAYWAATTGQPRAAAAALLCLVLAQVVSYAKARAEGLGADCSVGLAERPERLVLIGIGTLLGGLEVPYALEAVLWLLAVLSAITVVQRVLHVRAQLVREGSHR</sequence>
<comment type="function">
    <text evidence="17">Catalyzes the conjugation of the 1'-hydroxyl group of D-myo-inositol-3-phosphate (also named L-myo-inositol-1-phosphate) with a lipid tail of cytidine diphosphate diacylglycerol (CDP-DAG), forming phosphatidylinositol phosphate (PIP) and CMP. PIP is a precursor of phosphatidylinositol (PI) which is an essential lipid required for cell wall formation.</text>
</comment>
<feature type="binding site" evidence="17">
    <location>
        <position position="90"/>
    </location>
    <ligand>
        <name>Mg(2+)</name>
        <dbReference type="ChEBI" id="CHEBI:18420"/>
        <label>1</label>
    </ligand>
</feature>
<evidence type="ECO:0000256" key="17">
    <source>
        <dbReference type="HAMAP-Rule" id="MF_02241"/>
    </source>
</evidence>
<feature type="binding site" evidence="17">
    <location>
        <position position="69"/>
    </location>
    <ligand>
        <name>Mg(2+)</name>
        <dbReference type="ChEBI" id="CHEBI:18420"/>
        <label>1</label>
    </ligand>
</feature>
<gene>
    <name evidence="19" type="primary">pgsA</name>
    <name evidence="19" type="ORF">Afil01_02630</name>
</gene>
<keyword evidence="11 17" id="KW-1133">Transmembrane helix</keyword>